<dbReference type="SMART" id="SM00679">
    <property type="entry name" value="CTNS"/>
    <property type="match status" value="2"/>
</dbReference>
<dbReference type="InterPro" id="IPR051415">
    <property type="entry name" value="LAAT-1"/>
</dbReference>
<dbReference type="InterPro" id="IPR006603">
    <property type="entry name" value="PQ-loop_rpt"/>
</dbReference>
<feature type="transmembrane region" description="Helical" evidence="8">
    <location>
        <begin position="276"/>
        <end position="296"/>
    </location>
</feature>
<dbReference type="Gene3D" id="1.20.1280.290">
    <property type="match status" value="2"/>
</dbReference>
<feature type="transmembrane region" description="Helical" evidence="8">
    <location>
        <begin position="70"/>
        <end position="93"/>
    </location>
</feature>
<feature type="region of interest" description="Disordered" evidence="7">
    <location>
        <begin position="103"/>
        <end position="148"/>
    </location>
</feature>
<evidence type="ECO:0000256" key="4">
    <source>
        <dbReference type="ARBA" id="ARBA00023136"/>
    </source>
</evidence>
<keyword evidence="4 8" id="KW-0472">Membrane</keyword>
<evidence type="ECO:0000256" key="3">
    <source>
        <dbReference type="ARBA" id="ARBA00022989"/>
    </source>
</evidence>
<keyword evidence="3 8" id="KW-1133">Transmembrane helix</keyword>
<dbReference type="GO" id="GO:0034486">
    <property type="term" value="P:vacuolar transmembrane transport"/>
    <property type="evidence" value="ECO:0007669"/>
    <property type="project" value="UniProtKB-ARBA"/>
</dbReference>
<dbReference type="EMBL" id="CAJPDQ010000008">
    <property type="protein sequence ID" value="CAF9913403.1"/>
    <property type="molecule type" value="Genomic_DNA"/>
</dbReference>
<dbReference type="Pfam" id="PF04193">
    <property type="entry name" value="PQ-loop"/>
    <property type="match status" value="2"/>
</dbReference>
<dbReference type="OrthoDB" id="8048523at2759"/>
<accession>A0A8H3ICK1</accession>
<feature type="transmembrane region" description="Helical" evidence="8">
    <location>
        <begin position="246"/>
        <end position="264"/>
    </location>
</feature>
<dbReference type="AlphaFoldDB" id="A0A8H3ICK1"/>
<dbReference type="GO" id="GO:0098852">
    <property type="term" value="C:lytic vacuole membrane"/>
    <property type="evidence" value="ECO:0007669"/>
    <property type="project" value="UniProtKB-ARBA"/>
</dbReference>
<comment type="similarity">
    <text evidence="5">Belongs to the laat-1 family.</text>
</comment>
<reference evidence="9" key="1">
    <citation type="submission" date="2021-03" db="EMBL/GenBank/DDBJ databases">
        <authorList>
            <person name="Tagirdzhanova G."/>
        </authorList>
    </citation>
    <scope>NUCLEOTIDE SEQUENCE</scope>
</reference>
<sequence>MTVLEAHEALSGITGSISLAAWVFVLVPQLWENYNLSSAEGISLTFLFVWLVGDLTNLIGSIWAQLVPTVVAIAIYFCFADTILIAQCVYYGYVYKRKDQKASVDEPPPAATSDEAQQPLLRRRTNSNDNIGLPGSRRRSSAAHSRYDGMLSPGLPTIIEEPRELKVWLTNASGILAVCAVGGLGWLAAWKSGLWQPSYGDATEEAPRAIGAGILGYVSAVSYLGARIPQIMKNYREKSCEGLSLLFFMLSVLGNLTYGASILLHSVEEQYILKNLPWLIGSLGTIVEDVTIFVQFRLYSKQKGSSALVD</sequence>
<dbReference type="Proteomes" id="UP000664169">
    <property type="component" value="Unassembled WGS sequence"/>
</dbReference>
<evidence type="ECO:0000256" key="6">
    <source>
        <dbReference type="ARBA" id="ARBA00050768"/>
    </source>
</evidence>
<feature type="transmembrane region" description="Helical" evidence="8">
    <location>
        <begin position="43"/>
        <end position="64"/>
    </location>
</feature>
<feature type="transmembrane region" description="Helical" evidence="8">
    <location>
        <begin position="12"/>
        <end position="31"/>
    </location>
</feature>
<protein>
    <recommendedName>
        <fullName evidence="11">Vacuolar membrane PQ loop repeat protein</fullName>
    </recommendedName>
</protein>
<dbReference type="FunFam" id="1.20.1280.290:FF:000012">
    <property type="entry name" value="Vacuolar membrane PQ loop repeat protein"/>
    <property type="match status" value="1"/>
</dbReference>
<keyword evidence="2 8" id="KW-0812">Transmembrane</keyword>
<name>A0A8H3ICK1_9LECA</name>
<gene>
    <name evidence="9" type="ORF">GOMPHAMPRED_007892</name>
</gene>
<organism evidence="9 10">
    <name type="scientific">Gomphillus americanus</name>
    <dbReference type="NCBI Taxonomy" id="1940652"/>
    <lineage>
        <taxon>Eukaryota</taxon>
        <taxon>Fungi</taxon>
        <taxon>Dikarya</taxon>
        <taxon>Ascomycota</taxon>
        <taxon>Pezizomycotina</taxon>
        <taxon>Lecanoromycetes</taxon>
        <taxon>OSLEUM clade</taxon>
        <taxon>Ostropomycetidae</taxon>
        <taxon>Ostropales</taxon>
        <taxon>Graphidaceae</taxon>
        <taxon>Gomphilloideae</taxon>
        <taxon>Gomphillus</taxon>
    </lineage>
</organism>
<feature type="transmembrane region" description="Helical" evidence="8">
    <location>
        <begin position="168"/>
        <end position="189"/>
    </location>
</feature>
<keyword evidence="10" id="KW-1185">Reference proteome</keyword>
<evidence type="ECO:0008006" key="11">
    <source>
        <dbReference type="Google" id="ProtNLM"/>
    </source>
</evidence>
<proteinExistence type="inferred from homology"/>
<dbReference type="FunFam" id="1.20.1280.290:FF:000009">
    <property type="entry name" value="PQ loop repeat family protein"/>
    <property type="match status" value="1"/>
</dbReference>
<dbReference type="GO" id="GO:0015174">
    <property type="term" value="F:basic amino acid transmembrane transporter activity"/>
    <property type="evidence" value="ECO:0007669"/>
    <property type="project" value="UniProtKB-ARBA"/>
</dbReference>
<evidence type="ECO:0000256" key="5">
    <source>
        <dbReference type="ARBA" id="ARBA00038039"/>
    </source>
</evidence>
<dbReference type="PANTHER" id="PTHR16201">
    <property type="entry name" value="SEVEN TRANSMEMBRANE PROTEIN 1-RELATED"/>
    <property type="match status" value="1"/>
</dbReference>
<comment type="catalytic activity">
    <reaction evidence="6">
        <text>L-histidine(out) + L-arginine(in) = L-histidine(in) + L-arginine(out)</text>
        <dbReference type="Rhea" id="RHEA:71063"/>
        <dbReference type="ChEBI" id="CHEBI:32682"/>
        <dbReference type="ChEBI" id="CHEBI:57595"/>
    </reaction>
</comment>
<dbReference type="PANTHER" id="PTHR16201:SF44">
    <property type="entry name" value="SEVEN TRANSMEMBRANE PROTEIN 1"/>
    <property type="match status" value="1"/>
</dbReference>
<evidence type="ECO:0000256" key="1">
    <source>
        <dbReference type="ARBA" id="ARBA00004141"/>
    </source>
</evidence>
<evidence type="ECO:0000256" key="8">
    <source>
        <dbReference type="SAM" id="Phobius"/>
    </source>
</evidence>
<comment type="subcellular location">
    <subcellularLocation>
        <location evidence="1">Membrane</location>
        <topology evidence="1">Multi-pass membrane protein</topology>
    </subcellularLocation>
</comment>
<evidence type="ECO:0000256" key="7">
    <source>
        <dbReference type="SAM" id="MobiDB-lite"/>
    </source>
</evidence>
<evidence type="ECO:0000313" key="10">
    <source>
        <dbReference type="Proteomes" id="UP000664169"/>
    </source>
</evidence>
<evidence type="ECO:0000256" key="2">
    <source>
        <dbReference type="ARBA" id="ARBA00022692"/>
    </source>
</evidence>
<feature type="transmembrane region" description="Helical" evidence="8">
    <location>
        <begin position="209"/>
        <end position="226"/>
    </location>
</feature>
<evidence type="ECO:0000313" key="9">
    <source>
        <dbReference type="EMBL" id="CAF9913403.1"/>
    </source>
</evidence>
<comment type="caution">
    <text evidence="9">The sequence shown here is derived from an EMBL/GenBank/DDBJ whole genome shotgun (WGS) entry which is preliminary data.</text>
</comment>